<keyword evidence="1" id="KW-0472">Membrane</keyword>
<organism evidence="2 3">
    <name type="scientific">Streptosporangium nondiastaticum</name>
    <dbReference type="NCBI Taxonomy" id="35764"/>
    <lineage>
        <taxon>Bacteria</taxon>
        <taxon>Bacillati</taxon>
        <taxon>Actinomycetota</taxon>
        <taxon>Actinomycetes</taxon>
        <taxon>Streptosporangiales</taxon>
        <taxon>Streptosporangiaceae</taxon>
        <taxon>Streptosporangium</taxon>
    </lineage>
</organism>
<reference evidence="2 3" key="1">
    <citation type="submission" date="2018-03" db="EMBL/GenBank/DDBJ databases">
        <title>Chitinolytic properties of Streptosporangium nondiastaticum TBG75A20.</title>
        <authorList>
            <person name="Gayathri V."/>
            <person name="Shiburaj S."/>
        </authorList>
    </citation>
    <scope>NUCLEOTIDE SEQUENCE [LARGE SCALE GENOMIC DNA]</scope>
    <source>
        <strain evidence="2 3">TBG75A20</strain>
    </source>
</reference>
<protein>
    <submittedName>
        <fullName evidence="2">Amino acid permease</fullName>
    </submittedName>
</protein>
<comment type="caution">
    <text evidence="2">The sequence shown here is derived from an EMBL/GenBank/DDBJ whole genome shotgun (WGS) entry which is preliminary data.</text>
</comment>
<gene>
    <name evidence="2" type="ORF">B7P34_20370</name>
</gene>
<name>A0A9X7PGG0_9ACTN</name>
<keyword evidence="1" id="KW-0812">Transmembrane</keyword>
<evidence type="ECO:0000313" key="2">
    <source>
        <dbReference type="EMBL" id="PSJ26948.1"/>
    </source>
</evidence>
<proteinExistence type="predicted"/>
<sequence>PGEVPRRSLAVLAVACAAVGAAARLGGGDLDGLMRATSTCLASVTLAGLLSALALLPRRTWLWPAAVASALLTAGVLAFSGVLLLIPVVLAGLSWGFTTLSGRRGRGRVRGEA</sequence>
<dbReference type="EMBL" id="PXWG01000056">
    <property type="protein sequence ID" value="PSJ26948.1"/>
    <property type="molecule type" value="Genomic_DNA"/>
</dbReference>
<keyword evidence="3" id="KW-1185">Reference proteome</keyword>
<accession>A0A9X7PGG0</accession>
<dbReference type="Proteomes" id="UP000242427">
    <property type="component" value="Unassembled WGS sequence"/>
</dbReference>
<evidence type="ECO:0000313" key="3">
    <source>
        <dbReference type="Proteomes" id="UP000242427"/>
    </source>
</evidence>
<feature type="transmembrane region" description="Helical" evidence="1">
    <location>
        <begin position="68"/>
        <end position="97"/>
    </location>
</feature>
<evidence type="ECO:0000256" key="1">
    <source>
        <dbReference type="SAM" id="Phobius"/>
    </source>
</evidence>
<feature type="transmembrane region" description="Helical" evidence="1">
    <location>
        <begin position="33"/>
        <end position="56"/>
    </location>
</feature>
<dbReference type="RefSeq" id="WP_223268042.1">
    <property type="nucleotide sequence ID" value="NZ_PXWG01000056.1"/>
</dbReference>
<dbReference type="AlphaFoldDB" id="A0A9X7PGG0"/>
<feature type="non-terminal residue" evidence="2">
    <location>
        <position position="1"/>
    </location>
</feature>
<keyword evidence="1" id="KW-1133">Transmembrane helix</keyword>